<dbReference type="PANTHER" id="PTHR35167:SF3">
    <property type="entry name" value="OS05G0216466 PROTEIN"/>
    <property type="match status" value="1"/>
</dbReference>
<reference evidence="1" key="1">
    <citation type="submission" date="2015-06" db="UniProtKB">
        <authorList>
            <consortium name="EnsemblPlants"/>
        </authorList>
    </citation>
    <scope>IDENTIFICATION</scope>
</reference>
<dbReference type="AlphaFoldDB" id="M8BVJ7"/>
<accession>M8BVJ7</accession>
<sequence length="81" mass="9133">MSQYATKTKTLESSEPESEPKPAPVPAAVEASTNWKEDEEHEVDGIQRKVNRYRMIKELYAATEKVVPASSGGRKQKEKKK</sequence>
<proteinExistence type="predicted"/>
<dbReference type="EnsemblPlants" id="EMT25833">
    <property type="protein sequence ID" value="EMT25833"/>
    <property type="gene ID" value="F775_02702"/>
</dbReference>
<name>M8BVJ7_AEGTA</name>
<protein>
    <submittedName>
        <fullName evidence="1">Uncharacterized protein</fullName>
    </submittedName>
</protein>
<evidence type="ECO:0000313" key="1">
    <source>
        <dbReference type="EnsemblPlants" id="EMT25833"/>
    </source>
</evidence>
<organism evidence="1">
    <name type="scientific">Aegilops tauschii</name>
    <name type="common">Tausch's goatgrass</name>
    <name type="synonym">Aegilops squarrosa</name>
    <dbReference type="NCBI Taxonomy" id="37682"/>
    <lineage>
        <taxon>Eukaryota</taxon>
        <taxon>Viridiplantae</taxon>
        <taxon>Streptophyta</taxon>
        <taxon>Embryophyta</taxon>
        <taxon>Tracheophyta</taxon>
        <taxon>Spermatophyta</taxon>
        <taxon>Magnoliopsida</taxon>
        <taxon>Liliopsida</taxon>
        <taxon>Poales</taxon>
        <taxon>Poaceae</taxon>
        <taxon>BOP clade</taxon>
        <taxon>Pooideae</taxon>
        <taxon>Triticodae</taxon>
        <taxon>Triticeae</taxon>
        <taxon>Triticinae</taxon>
        <taxon>Aegilops</taxon>
    </lineage>
</organism>
<dbReference type="PANTHER" id="PTHR35167">
    <property type="entry name" value="OS05G0216466 PROTEIN"/>
    <property type="match status" value="1"/>
</dbReference>